<keyword evidence="5" id="KW-1185">Reference proteome</keyword>
<evidence type="ECO:0000259" key="3">
    <source>
        <dbReference type="Pfam" id="PF13193"/>
    </source>
</evidence>
<dbReference type="Gene3D" id="3.30.300.30">
    <property type="match status" value="1"/>
</dbReference>
<organism evidence="4 5">
    <name type="scientific">Streptomyces jeddahensis</name>
    <dbReference type="NCBI Taxonomy" id="1716141"/>
    <lineage>
        <taxon>Bacteria</taxon>
        <taxon>Bacillati</taxon>
        <taxon>Actinomycetota</taxon>
        <taxon>Actinomycetes</taxon>
        <taxon>Kitasatosporales</taxon>
        <taxon>Streptomycetaceae</taxon>
        <taxon>Streptomyces</taxon>
    </lineage>
</organism>
<reference evidence="4 5" key="1">
    <citation type="submission" date="2015-12" db="EMBL/GenBank/DDBJ databases">
        <title>Genome sequence of Streptomyces sp. G25.</title>
        <authorList>
            <person name="Poehlein A."/>
            <person name="Roettig A."/>
            <person name="Hiessl S."/>
            <person name="Hauschild P."/>
            <person name="Schauer J."/>
            <person name="Madkour M.H."/>
            <person name="Al-Ansari A.M."/>
            <person name="Almakishah N.H."/>
            <person name="Steinbuechel A."/>
            <person name="Daniel R."/>
        </authorList>
    </citation>
    <scope>NUCLEOTIDE SEQUENCE [LARGE SCALE GENOMIC DNA]</scope>
    <source>
        <strain evidence="5">G25(2015)</strain>
    </source>
</reference>
<dbReference type="PANTHER" id="PTHR45527:SF1">
    <property type="entry name" value="FATTY ACID SYNTHASE"/>
    <property type="match status" value="1"/>
</dbReference>
<dbReference type="SUPFAM" id="SSF52777">
    <property type="entry name" value="CoA-dependent acyltransferases"/>
    <property type="match status" value="2"/>
</dbReference>
<feature type="region of interest" description="Disordered" evidence="1">
    <location>
        <begin position="88"/>
        <end position="126"/>
    </location>
</feature>
<dbReference type="InterPro" id="IPR025110">
    <property type="entry name" value="AMP-bd_C"/>
</dbReference>
<dbReference type="GO" id="GO:0043041">
    <property type="term" value="P:amino acid activation for nonribosomal peptide biosynthetic process"/>
    <property type="evidence" value="ECO:0007669"/>
    <property type="project" value="TreeGrafter"/>
</dbReference>
<dbReference type="OrthoDB" id="4335331at2"/>
<dbReference type="Proteomes" id="UP000077381">
    <property type="component" value="Unassembled WGS sequence"/>
</dbReference>
<dbReference type="PANTHER" id="PTHR45527">
    <property type="entry name" value="NONRIBOSOMAL PEPTIDE SYNTHETASE"/>
    <property type="match status" value="1"/>
</dbReference>
<feature type="region of interest" description="Disordered" evidence="1">
    <location>
        <begin position="566"/>
        <end position="589"/>
    </location>
</feature>
<dbReference type="EMBL" id="LOHS01000117">
    <property type="protein sequence ID" value="OAH10966.1"/>
    <property type="molecule type" value="Genomic_DNA"/>
</dbReference>
<dbReference type="GO" id="GO:0044550">
    <property type="term" value="P:secondary metabolite biosynthetic process"/>
    <property type="evidence" value="ECO:0007669"/>
    <property type="project" value="TreeGrafter"/>
</dbReference>
<dbReference type="GO" id="GO:0008610">
    <property type="term" value="P:lipid biosynthetic process"/>
    <property type="evidence" value="ECO:0007669"/>
    <property type="project" value="UniProtKB-ARBA"/>
</dbReference>
<comment type="caution">
    <text evidence="4">The sequence shown here is derived from an EMBL/GenBank/DDBJ whole genome shotgun (WGS) entry which is preliminary data.</text>
</comment>
<dbReference type="Pfam" id="PF00668">
    <property type="entry name" value="Condensation"/>
    <property type="match status" value="1"/>
</dbReference>
<dbReference type="Gene3D" id="3.30.559.30">
    <property type="entry name" value="Nonribosomal peptide synthetase, condensation domain"/>
    <property type="match status" value="1"/>
</dbReference>
<proteinExistence type="predicted"/>
<protein>
    <submittedName>
        <fullName evidence="4">Linear gramicidin synthase subunit D</fullName>
    </submittedName>
</protein>
<name>A0A177HJP4_9ACTN</name>
<feature type="domain" description="AMP-binding enzyme C-terminal" evidence="3">
    <location>
        <begin position="9"/>
        <end position="74"/>
    </location>
</feature>
<dbReference type="AlphaFoldDB" id="A0A177HJP4"/>
<dbReference type="InterPro" id="IPR045851">
    <property type="entry name" value="AMP-bd_C_sf"/>
</dbReference>
<gene>
    <name evidence="4" type="primary">lgrD</name>
    <name evidence="4" type="ORF">STSP_58080</name>
</gene>
<dbReference type="GO" id="GO:0003824">
    <property type="term" value="F:catalytic activity"/>
    <property type="evidence" value="ECO:0007669"/>
    <property type="project" value="InterPro"/>
</dbReference>
<evidence type="ECO:0000313" key="4">
    <source>
        <dbReference type="EMBL" id="OAH10966.1"/>
    </source>
</evidence>
<dbReference type="PATRIC" id="fig|1716141.3.peg.6103"/>
<dbReference type="InterPro" id="IPR001242">
    <property type="entry name" value="Condensation_dom"/>
</dbReference>
<evidence type="ECO:0000313" key="5">
    <source>
        <dbReference type="Proteomes" id="UP000077381"/>
    </source>
</evidence>
<dbReference type="InterPro" id="IPR023213">
    <property type="entry name" value="CAT-like_dom_sf"/>
</dbReference>
<evidence type="ECO:0000256" key="1">
    <source>
        <dbReference type="SAM" id="MobiDB-lite"/>
    </source>
</evidence>
<dbReference type="GO" id="GO:0031177">
    <property type="term" value="F:phosphopantetheine binding"/>
    <property type="evidence" value="ECO:0007669"/>
    <property type="project" value="TreeGrafter"/>
</dbReference>
<dbReference type="Gene3D" id="3.30.559.10">
    <property type="entry name" value="Chloramphenicol acetyltransferase-like domain"/>
    <property type="match status" value="1"/>
</dbReference>
<accession>A0A177HJP4</accession>
<dbReference type="Pfam" id="PF13193">
    <property type="entry name" value="AMP-binding_C"/>
    <property type="match status" value="1"/>
</dbReference>
<dbReference type="STRING" id="1716141.STSP_58080"/>
<sequence>MSNRVELEVRAALVSLPGVRDAAVHVARHAPGSLRIVAHVVTRTPLPELRAALESRLPSHLVPARFHRVPHIPLLPDGSTDRRALAALASQEPDDAASTPVRQGPVEQAARCDADGDAAKGPPAAVPVTPQQHALLLDALAHRGTGRYVEQLHWRWHGPVDTDRFTAAWQSVFDRETVLRAAFDWETGARLVLHEHAHVEVVRHPAGSVDFEELKEQDRLRGFDLRSPGLLRLNLVDEPDRADGGLPVSRILLTFHHVLLDGWSVSVLLQEFYRAYLADGRLPGGERRPDIRDYARWLARQDTAPARDFFSSAIPATTALVLPAIPGPATGLSGSGRAEVRLGAGQAGRLRAWAASCAATEAGALQAAWALLLYRAAATPGPALVGFGVAVSGRGIALDSVERLPGLLMNSLPMTVRVDPAAAVTRLLAELRDQALDLAAYEWVSLGQIHEWSGRRADDKLAESLIVFENQRRGSEALHSALAARGISVERPRAAGTQTAFPVTLLAYQDVDDSLVLAAVHDRARLADDDAARLVGQCARLLRELPGLAGGSATVADALAAIADEPPVRMAQAPPATASGGPTRGEHRP</sequence>
<evidence type="ECO:0000259" key="2">
    <source>
        <dbReference type="Pfam" id="PF00668"/>
    </source>
</evidence>
<feature type="domain" description="Condensation" evidence="2">
    <location>
        <begin position="126"/>
        <end position="538"/>
    </location>
</feature>
<dbReference type="GO" id="GO:0005737">
    <property type="term" value="C:cytoplasm"/>
    <property type="evidence" value="ECO:0007669"/>
    <property type="project" value="TreeGrafter"/>
</dbReference>
<dbReference type="RefSeq" id="WP_067283714.1">
    <property type="nucleotide sequence ID" value="NZ_LOHS01000117.1"/>
</dbReference>
<dbReference type="SUPFAM" id="SSF56801">
    <property type="entry name" value="Acetyl-CoA synthetase-like"/>
    <property type="match status" value="1"/>
</dbReference>